<comment type="function">
    <text evidence="6">Catalyzes the reduction of dTDP-6-deoxy-L-lyxo-4-hexulose to yield dTDP-L-rhamnose.</text>
</comment>
<dbReference type="EC" id="1.1.1.133" evidence="3 6"/>
<evidence type="ECO:0000256" key="3">
    <source>
        <dbReference type="ARBA" id="ARBA00012929"/>
    </source>
</evidence>
<dbReference type="InterPro" id="IPR005913">
    <property type="entry name" value="dTDP_dehydrorham_reduct"/>
</dbReference>
<dbReference type="InterPro" id="IPR029903">
    <property type="entry name" value="RmlD-like-bd"/>
</dbReference>
<evidence type="ECO:0000259" key="7">
    <source>
        <dbReference type="Pfam" id="PF04321"/>
    </source>
</evidence>
<dbReference type="GO" id="GO:0005829">
    <property type="term" value="C:cytosol"/>
    <property type="evidence" value="ECO:0007669"/>
    <property type="project" value="TreeGrafter"/>
</dbReference>
<dbReference type="PANTHER" id="PTHR10491">
    <property type="entry name" value="DTDP-4-DEHYDRORHAMNOSE REDUCTASE"/>
    <property type="match status" value="1"/>
</dbReference>
<dbReference type="PANTHER" id="PTHR10491:SF4">
    <property type="entry name" value="METHIONINE ADENOSYLTRANSFERASE 2 SUBUNIT BETA"/>
    <property type="match status" value="1"/>
</dbReference>
<protein>
    <recommendedName>
        <fullName evidence="4 6">dTDP-4-dehydrorhamnose reductase</fullName>
        <ecNumber evidence="3 6">1.1.1.133</ecNumber>
    </recommendedName>
</protein>
<evidence type="ECO:0000313" key="8">
    <source>
        <dbReference type="EMBL" id="XBQ23868.1"/>
    </source>
</evidence>
<comment type="catalytic activity">
    <reaction evidence="5">
        <text>dTDP-beta-L-rhamnose + NADP(+) = dTDP-4-dehydro-beta-L-rhamnose + NADPH + H(+)</text>
        <dbReference type="Rhea" id="RHEA:21796"/>
        <dbReference type="ChEBI" id="CHEBI:15378"/>
        <dbReference type="ChEBI" id="CHEBI:57510"/>
        <dbReference type="ChEBI" id="CHEBI:57783"/>
        <dbReference type="ChEBI" id="CHEBI:58349"/>
        <dbReference type="ChEBI" id="CHEBI:62830"/>
        <dbReference type="EC" id="1.1.1.133"/>
    </reaction>
</comment>
<dbReference type="NCBIfam" id="TIGR01214">
    <property type="entry name" value="rmlD"/>
    <property type="match status" value="1"/>
</dbReference>
<dbReference type="Pfam" id="PF04321">
    <property type="entry name" value="RmlD_sub_bind"/>
    <property type="match status" value="1"/>
</dbReference>
<dbReference type="InterPro" id="IPR036291">
    <property type="entry name" value="NAD(P)-bd_dom_sf"/>
</dbReference>
<accession>A0AAU7MZY9</accession>
<keyword evidence="6" id="KW-0521">NADP</keyword>
<evidence type="ECO:0000256" key="5">
    <source>
        <dbReference type="ARBA" id="ARBA00048200"/>
    </source>
</evidence>
<comment type="similarity">
    <text evidence="2 6">Belongs to the dTDP-4-dehydrorhamnose reductase family.</text>
</comment>
<proteinExistence type="inferred from homology"/>
<dbReference type="Gene3D" id="3.90.25.10">
    <property type="entry name" value="UDP-galactose 4-epimerase, domain 1"/>
    <property type="match status" value="1"/>
</dbReference>
<dbReference type="GO" id="GO:0019305">
    <property type="term" value="P:dTDP-rhamnose biosynthetic process"/>
    <property type="evidence" value="ECO:0007669"/>
    <property type="project" value="TreeGrafter"/>
</dbReference>
<dbReference type="RefSeq" id="WP_349352303.1">
    <property type="nucleotide sequence ID" value="NZ_CP157804.1"/>
</dbReference>
<sequence>MVSVLVTGSNGQLGLTFQDLTLHFPQLSFDFKPMDALDITQREQIVEVFEKGKCDFCINCAAFTNVEAAESNAEEAFKVNAEAVKDLAQICKQHGVVLIHVSTDYVFDGEKKDAYTVEDNPNPINEYGKSKLAGEKLIQEWQPEHYIVRTSWLYSKRHGHNFYKTILKKALAGEELRVTNAQKGRPTNTEALAHFILNEIVLGNKPFGTYHFADGDPMTWYEFAEQILKENKLFERVALTVDNEYQTLAKRPKNSVLS</sequence>
<reference evidence="8" key="1">
    <citation type="submission" date="2024-05" db="EMBL/GenBank/DDBJ databases">
        <title>Draft Genome Sequences of Flagellimonas sp. MMG031 and Marinobacter sp. MMG032 Isolated from the dinoflagellate Symbiodinium pilosum.</title>
        <authorList>
            <person name="Shikuma N.J."/>
            <person name="Farrell M.V."/>
        </authorList>
    </citation>
    <scope>NUCLEOTIDE SEQUENCE</scope>
    <source>
        <strain evidence="8">MMG031</strain>
    </source>
</reference>
<feature type="domain" description="RmlD-like substrate binding" evidence="7">
    <location>
        <begin position="4"/>
        <end position="258"/>
    </location>
</feature>
<evidence type="ECO:0000256" key="2">
    <source>
        <dbReference type="ARBA" id="ARBA00010944"/>
    </source>
</evidence>
<dbReference type="Gene3D" id="3.40.50.720">
    <property type="entry name" value="NAD(P)-binding Rossmann-like Domain"/>
    <property type="match status" value="1"/>
</dbReference>
<dbReference type="GO" id="GO:0008831">
    <property type="term" value="F:dTDP-4-dehydrorhamnose reductase activity"/>
    <property type="evidence" value="ECO:0007669"/>
    <property type="project" value="UniProtKB-EC"/>
</dbReference>
<comment type="pathway">
    <text evidence="1 6">Carbohydrate biosynthesis; dTDP-L-rhamnose biosynthesis.</text>
</comment>
<keyword evidence="6 8" id="KW-0560">Oxidoreductase</keyword>
<gene>
    <name evidence="8" type="primary">rfbD</name>
    <name evidence="8" type="ORF">ABNE31_02870</name>
</gene>
<dbReference type="EMBL" id="CP157804">
    <property type="protein sequence ID" value="XBQ23868.1"/>
    <property type="molecule type" value="Genomic_DNA"/>
</dbReference>
<name>A0AAU7MZY9_9FLAO</name>
<evidence type="ECO:0000256" key="4">
    <source>
        <dbReference type="ARBA" id="ARBA00017099"/>
    </source>
</evidence>
<dbReference type="AlphaFoldDB" id="A0AAU7MZY9"/>
<dbReference type="CDD" id="cd05254">
    <property type="entry name" value="dTDP_HR_like_SDR_e"/>
    <property type="match status" value="1"/>
</dbReference>
<dbReference type="SUPFAM" id="SSF51735">
    <property type="entry name" value="NAD(P)-binding Rossmann-fold domains"/>
    <property type="match status" value="1"/>
</dbReference>
<dbReference type="KEGG" id="fld:ABNE31_02870"/>
<organism evidence="8">
    <name type="scientific">Flagellimonas sp. MMG031</name>
    <dbReference type="NCBI Taxonomy" id="3158549"/>
    <lineage>
        <taxon>Bacteria</taxon>
        <taxon>Pseudomonadati</taxon>
        <taxon>Bacteroidota</taxon>
        <taxon>Flavobacteriia</taxon>
        <taxon>Flavobacteriales</taxon>
        <taxon>Flavobacteriaceae</taxon>
        <taxon>Flagellimonas</taxon>
    </lineage>
</organism>
<evidence type="ECO:0000256" key="1">
    <source>
        <dbReference type="ARBA" id="ARBA00004781"/>
    </source>
</evidence>
<evidence type="ECO:0000256" key="6">
    <source>
        <dbReference type="RuleBase" id="RU364082"/>
    </source>
</evidence>